<dbReference type="EMBL" id="JABFDY010000022">
    <property type="protein sequence ID" value="KAF7690921.1"/>
    <property type="molecule type" value="Genomic_DNA"/>
</dbReference>
<dbReference type="GO" id="GO:0008017">
    <property type="term" value="F:microtubule binding"/>
    <property type="evidence" value="ECO:0007669"/>
    <property type="project" value="TreeGrafter"/>
</dbReference>
<keyword evidence="9" id="KW-0505">Motor protein</keyword>
<proteinExistence type="predicted"/>
<evidence type="ECO:0000256" key="3">
    <source>
        <dbReference type="ARBA" id="ARBA00022490"/>
    </source>
</evidence>
<dbReference type="InterPro" id="IPR000375">
    <property type="entry name" value="Dynamin_stalk"/>
</dbReference>
<evidence type="ECO:0000256" key="4">
    <source>
        <dbReference type="ARBA" id="ARBA00022583"/>
    </source>
</evidence>
<comment type="caution">
    <text evidence="11">The sequence shown here is derived from an EMBL/GenBank/DDBJ whole genome shotgun (WGS) entry which is preliminary data.</text>
</comment>
<dbReference type="SUPFAM" id="SSF52540">
    <property type="entry name" value="P-loop containing nucleoside triphosphate hydrolases"/>
    <property type="match status" value="1"/>
</dbReference>
<dbReference type="GO" id="GO:0098793">
    <property type="term" value="C:presynapse"/>
    <property type="evidence" value="ECO:0007669"/>
    <property type="project" value="GOC"/>
</dbReference>
<feature type="domain" description="Dynamin-type G" evidence="10">
    <location>
        <begin position="28"/>
        <end position="279"/>
    </location>
</feature>
<evidence type="ECO:0000256" key="6">
    <source>
        <dbReference type="ARBA" id="ARBA00022741"/>
    </source>
</evidence>
<keyword evidence="6" id="KW-0547">Nucleotide-binding</keyword>
<evidence type="ECO:0000256" key="1">
    <source>
        <dbReference type="ARBA" id="ARBA00004496"/>
    </source>
</evidence>
<dbReference type="InterPro" id="IPR045063">
    <property type="entry name" value="Dynamin_N"/>
</dbReference>
<name>A0A8T0AF49_SILME</name>
<dbReference type="PRINTS" id="PR00195">
    <property type="entry name" value="DYNAMIN"/>
</dbReference>
<evidence type="ECO:0000256" key="8">
    <source>
        <dbReference type="ARBA" id="ARBA00023134"/>
    </source>
</evidence>
<dbReference type="SMART" id="SM00053">
    <property type="entry name" value="DYNc"/>
    <property type="match status" value="1"/>
</dbReference>
<dbReference type="GO" id="GO:0005525">
    <property type="term" value="F:GTP binding"/>
    <property type="evidence" value="ECO:0007669"/>
    <property type="project" value="UniProtKB-KW"/>
</dbReference>
<dbReference type="Pfam" id="PF00350">
    <property type="entry name" value="Dynamin_N"/>
    <property type="match status" value="1"/>
</dbReference>
<sequence length="316" mass="35293">MGNRGMEELIPKINKLQDAFSSIGQSCNLDLPQIAVVGGQSAGKSSVLENFVGRSVPFCLSCPEYAEFLHCKGKKFVNFDEVRMEIEAETDRITGSNKGISPIPINLRVYSPNVLNLTLIDLPGMTKVAVGDQPVDIEHQIRDMILQFITKDSCLILAVTPANTDLANSDALKIAKEVDPQGLRTVGVITKLDLMDKGTDARDILENKLLPLRRGYIGVVNRSQKDIDGRKDICVALAAERKFFLSHPAYRHMAERMGTPHLQKTLNQQLTNHIRDTLPGLRSKLQSQLLSLEKEVEQYRNFRPDDPTRKTKALFQ</sequence>
<keyword evidence="4" id="KW-0254">Endocytosis</keyword>
<keyword evidence="8" id="KW-0342">GTP-binding</keyword>
<dbReference type="GO" id="GO:0005737">
    <property type="term" value="C:cytoplasm"/>
    <property type="evidence" value="ECO:0007669"/>
    <property type="project" value="UniProtKB-SubCell"/>
</dbReference>
<reference evidence="11" key="1">
    <citation type="submission" date="2020-08" db="EMBL/GenBank/DDBJ databases">
        <title>Chromosome-level assembly of Southern catfish (Silurus meridionalis) provides insights into visual adaptation to the nocturnal and benthic lifestyles.</title>
        <authorList>
            <person name="Zhang Y."/>
            <person name="Wang D."/>
            <person name="Peng Z."/>
        </authorList>
    </citation>
    <scope>NUCLEOTIDE SEQUENCE</scope>
    <source>
        <strain evidence="11">SWU-2019-XX</strain>
        <tissue evidence="11">Muscle</tissue>
    </source>
</reference>
<dbReference type="GO" id="GO:0003924">
    <property type="term" value="F:GTPase activity"/>
    <property type="evidence" value="ECO:0007669"/>
    <property type="project" value="InterPro"/>
</dbReference>
<keyword evidence="5" id="KW-0493">Microtubule</keyword>
<evidence type="ECO:0000256" key="7">
    <source>
        <dbReference type="ARBA" id="ARBA00022801"/>
    </source>
</evidence>
<dbReference type="GO" id="GO:0005886">
    <property type="term" value="C:plasma membrane"/>
    <property type="evidence" value="ECO:0007669"/>
    <property type="project" value="TreeGrafter"/>
</dbReference>
<keyword evidence="7" id="KW-0378">Hydrolase</keyword>
<protein>
    <recommendedName>
        <fullName evidence="2">dynamin GTPase</fullName>
        <ecNumber evidence="2">3.6.5.5</ecNumber>
    </recommendedName>
</protein>
<dbReference type="Proteomes" id="UP000606274">
    <property type="component" value="Unassembled WGS sequence"/>
</dbReference>
<evidence type="ECO:0000256" key="9">
    <source>
        <dbReference type="ARBA" id="ARBA00023175"/>
    </source>
</evidence>
<dbReference type="InterPro" id="IPR022812">
    <property type="entry name" value="Dynamin"/>
</dbReference>
<dbReference type="InterPro" id="IPR030381">
    <property type="entry name" value="G_DYNAMIN_dom"/>
</dbReference>
<evidence type="ECO:0000259" key="10">
    <source>
        <dbReference type="PROSITE" id="PS51718"/>
    </source>
</evidence>
<dbReference type="GO" id="GO:0005874">
    <property type="term" value="C:microtubule"/>
    <property type="evidence" value="ECO:0007669"/>
    <property type="project" value="UniProtKB-KW"/>
</dbReference>
<dbReference type="InterPro" id="IPR001401">
    <property type="entry name" value="Dynamin_GTPase"/>
</dbReference>
<dbReference type="CDD" id="cd08771">
    <property type="entry name" value="DLP_1"/>
    <property type="match status" value="1"/>
</dbReference>
<dbReference type="AlphaFoldDB" id="A0A8T0AF49"/>
<gene>
    <name evidence="11" type="ORF">HF521_011218</name>
</gene>
<dbReference type="EC" id="3.6.5.5" evidence="2"/>
<evidence type="ECO:0000256" key="2">
    <source>
        <dbReference type="ARBA" id="ARBA00011980"/>
    </source>
</evidence>
<accession>A0A8T0AF49</accession>
<dbReference type="InterPro" id="IPR027417">
    <property type="entry name" value="P-loop_NTPase"/>
</dbReference>
<dbReference type="PANTHER" id="PTHR11566">
    <property type="entry name" value="DYNAMIN"/>
    <property type="match status" value="1"/>
</dbReference>
<dbReference type="PROSITE" id="PS51718">
    <property type="entry name" value="G_DYNAMIN_2"/>
    <property type="match status" value="1"/>
</dbReference>
<evidence type="ECO:0000313" key="12">
    <source>
        <dbReference type="Proteomes" id="UP000606274"/>
    </source>
</evidence>
<evidence type="ECO:0000256" key="5">
    <source>
        <dbReference type="ARBA" id="ARBA00022701"/>
    </source>
</evidence>
<dbReference type="PANTHER" id="PTHR11566:SF23">
    <property type="entry name" value="DYNAMIN-2"/>
    <property type="match status" value="1"/>
</dbReference>
<keyword evidence="12" id="KW-1185">Reference proteome</keyword>
<organism evidence="11 12">
    <name type="scientific">Silurus meridionalis</name>
    <name type="common">Southern catfish</name>
    <name type="synonym">Silurus soldatovi meridionalis</name>
    <dbReference type="NCBI Taxonomy" id="175797"/>
    <lineage>
        <taxon>Eukaryota</taxon>
        <taxon>Metazoa</taxon>
        <taxon>Chordata</taxon>
        <taxon>Craniata</taxon>
        <taxon>Vertebrata</taxon>
        <taxon>Euteleostomi</taxon>
        <taxon>Actinopterygii</taxon>
        <taxon>Neopterygii</taxon>
        <taxon>Teleostei</taxon>
        <taxon>Ostariophysi</taxon>
        <taxon>Siluriformes</taxon>
        <taxon>Siluridae</taxon>
        <taxon>Silurus</taxon>
    </lineage>
</organism>
<dbReference type="Pfam" id="PF01031">
    <property type="entry name" value="Dynamin_M"/>
    <property type="match status" value="1"/>
</dbReference>
<dbReference type="Gene3D" id="3.40.50.300">
    <property type="entry name" value="P-loop containing nucleotide triphosphate hydrolases"/>
    <property type="match status" value="1"/>
</dbReference>
<dbReference type="GO" id="GO:0016185">
    <property type="term" value="P:synaptic vesicle budding from presynaptic endocytic zone membrane"/>
    <property type="evidence" value="ECO:0007669"/>
    <property type="project" value="TreeGrafter"/>
</dbReference>
<keyword evidence="3" id="KW-0963">Cytoplasm</keyword>
<comment type="subcellular location">
    <subcellularLocation>
        <location evidence="1">Cytoplasm</location>
    </subcellularLocation>
</comment>
<evidence type="ECO:0000313" key="11">
    <source>
        <dbReference type="EMBL" id="KAF7690921.1"/>
    </source>
</evidence>
<dbReference type="GO" id="GO:0031623">
    <property type="term" value="P:receptor internalization"/>
    <property type="evidence" value="ECO:0007669"/>
    <property type="project" value="TreeGrafter"/>
</dbReference>
<dbReference type="FunFam" id="3.40.50.300:FF:000045">
    <property type="entry name" value="dynamin-1 isoform X2"/>
    <property type="match status" value="1"/>
</dbReference>